<protein>
    <submittedName>
        <fullName evidence="1">Uncharacterized protein</fullName>
    </submittedName>
</protein>
<accession>A0A2N9H716</accession>
<organism evidence="1">
    <name type="scientific">Fagus sylvatica</name>
    <name type="common">Beechnut</name>
    <dbReference type="NCBI Taxonomy" id="28930"/>
    <lineage>
        <taxon>Eukaryota</taxon>
        <taxon>Viridiplantae</taxon>
        <taxon>Streptophyta</taxon>
        <taxon>Embryophyta</taxon>
        <taxon>Tracheophyta</taxon>
        <taxon>Spermatophyta</taxon>
        <taxon>Magnoliopsida</taxon>
        <taxon>eudicotyledons</taxon>
        <taxon>Gunneridae</taxon>
        <taxon>Pentapetalae</taxon>
        <taxon>rosids</taxon>
        <taxon>fabids</taxon>
        <taxon>Fagales</taxon>
        <taxon>Fagaceae</taxon>
        <taxon>Fagus</taxon>
    </lineage>
</organism>
<dbReference type="EMBL" id="OIVN01002902">
    <property type="protein sequence ID" value="SPD07344.1"/>
    <property type="molecule type" value="Genomic_DNA"/>
</dbReference>
<sequence length="395" mass="42359">MKCIDDEVAAESTDDVTVDFNDEVVAEAIVDITADFDDEVKDSGGGKYSCFERNSMMIVLLPWKSFDAANDVLAYLVDVLFPLQKTSQLGGGVSSRCYMDVVAGATDFVVPTTDEISVWDDVVITEASWIRSYLDVVADTTNVVAAKLLGCRSRCCKSCHSHRVPIANKTPTIEEFPVGGEIPIIERTYAQDSDSDTVANGISLNFSDRDNPLAATTDRDENMGRSSMNEEQMVFVGSATDGDDMLEATELNVKFANLIGHNLANVTHNSQSFEYGRDDGDVVDSNEMPLSFSAPQTTLTSGTAGFGAPTAYVVEGVSLFGATPRCGSIPVGGIIIPASYITGEVPLVEELPAAGEVLVLEKIHTQGFMRNEFVADLEVAPEVCSNIDSAVGHVM</sequence>
<proteinExistence type="predicted"/>
<evidence type="ECO:0000313" key="1">
    <source>
        <dbReference type="EMBL" id="SPD07344.1"/>
    </source>
</evidence>
<dbReference type="AlphaFoldDB" id="A0A2N9H716"/>
<name>A0A2N9H716_FAGSY</name>
<gene>
    <name evidence="1" type="ORF">FSB_LOCUS35226</name>
</gene>
<reference evidence="1" key="1">
    <citation type="submission" date="2018-02" db="EMBL/GenBank/DDBJ databases">
        <authorList>
            <person name="Cohen D.B."/>
            <person name="Kent A.D."/>
        </authorList>
    </citation>
    <scope>NUCLEOTIDE SEQUENCE</scope>
</reference>